<sequence>MDDKQTKAAPEPELTRAAFRRQQRHRWGRPTTEDAAAPETDLPLRRTEVNDPERRHRRTARKLDVVIVILVLLIIAVLAIMRFVD</sequence>
<evidence type="ECO:0000313" key="4">
    <source>
        <dbReference type="Proteomes" id="UP001057532"/>
    </source>
</evidence>
<gene>
    <name evidence="3" type="ORF">M8332_04465</name>
</gene>
<dbReference type="EMBL" id="CP097478">
    <property type="protein sequence ID" value="USS92891.1"/>
    <property type="molecule type" value="Genomic_DNA"/>
</dbReference>
<evidence type="ECO:0000313" key="3">
    <source>
        <dbReference type="EMBL" id="USS92891.1"/>
    </source>
</evidence>
<keyword evidence="2" id="KW-0812">Transmembrane</keyword>
<proteinExistence type="predicted"/>
<evidence type="ECO:0000256" key="2">
    <source>
        <dbReference type="SAM" id="Phobius"/>
    </source>
</evidence>
<keyword evidence="4" id="KW-1185">Reference proteome</keyword>
<feature type="compositionally biased region" description="Basic and acidic residues" evidence="1">
    <location>
        <begin position="42"/>
        <end position="54"/>
    </location>
</feature>
<name>A0ABY5C379_9LACO</name>
<feature type="transmembrane region" description="Helical" evidence="2">
    <location>
        <begin position="63"/>
        <end position="84"/>
    </location>
</feature>
<accession>A0ABY5C379</accession>
<dbReference type="RefSeq" id="WP_252779660.1">
    <property type="nucleotide sequence ID" value="NZ_CP097478.1"/>
</dbReference>
<protein>
    <submittedName>
        <fullName evidence="3">Uncharacterized protein</fullName>
    </submittedName>
</protein>
<feature type="compositionally biased region" description="Basic residues" evidence="1">
    <location>
        <begin position="18"/>
        <end position="28"/>
    </location>
</feature>
<keyword evidence="2" id="KW-0472">Membrane</keyword>
<reference evidence="3" key="1">
    <citation type="submission" date="2022-05" db="EMBL/GenBank/DDBJ databases">
        <authorList>
            <person name="Oliphant S.A."/>
            <person name="Watson-Haigh N.S."/>
            <person name="Sumby K.M."/>
            <person name="Gardner J.M."/>
            <person name="Jiranek V."/>
        </authorList>
    </citation>
    <scope>NUCLEOTIDE SEQUENCE</scope>
    <source>
        <strain evidence="3">Ru20-1</strain>
    </source>
</reference>
<organism evidence="3 4">
    <name type="scientific">Fructilactobacillus ixorae</name>
    <dbReference type="NCBI Taxonomy" id="1750535"/>
    <lineage>
        <taxon>Bacteria</taxon>
        <taxon>Bacillati</taxon>
        <taxon>Bacillota</taxon>
        <taxon>Bacilli</taxon>
        <taxon>Lactobacillales</taxon>
        <taxon>Lactobacillaceae</taxon>
        <taxon>Fructilactobacillus</taxon>
    </lineage>
</organism>
<evidence type="ECO:0000256" key="1">
    <source>
        <dbReference type="SAM" id="MobiDB-lite"/>
    </source>
</evidence>
<keyword evidence="2" id="KW-1133">Transmembrane helix</keyword>
<dbReference type="Proteomes" id="UP001057532">
    <property type="component" value="Chromosome"/>
</dbReference>
<feature type="region of interest" description="Disordered" evidence="1">
    <location>
        <begin position="1"/>
        <end position="56"/>
    </location>
</feature>